<dbReference type="PIRSF" id="PIRSF016580">
    <property type="entry name" value="Acyl-protein_synthetase_LuxE"/>
    <property type="match status" value="1"/>
</dbReference>
<dbReference type="GO" id="GO:0047474">
    <property type="term" value="F:long-chain fatty acid--protein ligase activity"/>
    <property type="evidence" value="ECO:0007669"/>
    <property type="project" value="InterPro"/>
</dbReference>
<dbReference type="Gene3D" id="3.40.50.12780">
    <property type="entry name" value="N-terminal domain of ligase-like"/>
    <property type="match status" value="1"/>
</dbReference>
<reference evidence="2 3" key="1">
    <citation type="submission" date="2016-10" db="EMBL/GenBank/DDBJ databases">
        <title>Comparative genome analysis of multiple Pseudomonas spp. focuses on biocontrol and plant growth promoting traits.</title>
        <authorList>
            <person name="Tao X.-Y."/>
            <person name="Taylor C.G."/>
        </authorList>
    </citation>
    <scope>NUCLEOTIDE SEQUENCE [LARGE SCALE GENOMIC DNA]</scope>
    <source>
        <strain evidence="2 3">28B5</strain>
    </source>
</reference>
<dbReference type="EMBL" id="MOBX01000013">
    <property type="protein sequence ID" value="RON80935.1"/>
    <property type="molecule type" value="Genomic_DNA"/>
</dbReference>
<dbReference type="Pfam" id="PF04443">
    <property type="entry name" value="LuxE"/>
    <property type="match status" value="1"/>
</dbReference>
<dbReference type="AlphaFoldDB" id="A0A423MCE4"/>
<dbReference type="RefSeq" id="WP_123450062.1">
    <property type="nucleotide sequence ID" value="NZ_MOBX01000013.1"/>
</dbReference>
<dbReference type="InterPro" id="IPR016671">
    <property type="entry name" value="LuxE_bac"/>
</dbReference>
<evidence type="ECO:0000313" key="2">
    <source>
        <dbReference type="EMBL" id="RON80935.1"/>
    </source>
</evidence>
<dbReference type="OrthoDB" id="6761572at2"/>
<dbReference type="InterPro" id="IPR007534">
    <property type="entry name" value="LuxE"/>
</dbReference>
<sequence>MHHFPASDTLCALPHPYCPDSVPVGLFDQAMTEISRFHYRYTPGYAHWLNANGLDEQDLDNLDDWSRLPPILASFFKQQLLLSPTGENALELTSSGTSGQKSRMRYDPRSLVGAQFMVERIFSHYGWHSADMPCNYLLLSYEPQGAITLGTSYTDQFLCRFAPVNRVAYALRGNGNGNGHQFDVFGVITALQSFAEEGLPVRIFGFPAFLWQTLQHMQATGVPELKLPAGSLVFFGGGWKTRASEEISKQQLYGRIARQLGIETSRCRDGYGTVEHAVPYIECARHHFHVPVYAKVYVRNPLDFSVQPYGQQGLLGFVSPYISSSPAHAVVMSDLATLHPGSSCGCDLASDWFELHGRAGTTAGRSCAMAASELLGRH</sequence>
<evidence type="ECO:0000313" key="3">
    <source>
        <dbReference type="Proteomes" id="UP000285378"/>
    </source>
</evidence>
<organism evidence="2 3">
    <name type="scientific">Pseudomonas fluorescens</name>
    <dbReference type="NCBI Taxonomy" id="294"/>
    <lineage>
        <taxon>Bacteria</taxon>
        <taxon>Pseudomonadati</taxon>
        <taxon>Pseudomonadota</taxon>
        <taxon>Gammaproteobacteria</taxon>
        <taxon>Pseudomonadales</taxon>
        <taxon>Pseudomonadaceae</taxon>
        <taxon>Pseudomonas</taxon>
    </lineage>
</organism>
<dbReference type="InterPro" id="IPR042099">
    <property type="entry name" value="ANL_N_sf"/>
</dbReference>
<gene>
    <name evidence="2" type="ORF">BK670_12150</name>
</gene>
<evidence type="ECO:0000259" key="1">
    <source>
        <dbReference type="Pfam" id="PF04443"/>
    </source>
</evidence>
<accession>A0A423MCE4</accession>
<feature type="domain" description="Acyl-protein synthetase LuxE" evidence="1">
    <location>
        <begin position="27"/>
        <end position="374"/>
    </location>
</feature>
<dbReference type="Proteomes" id="UP000285378">
    <property type="component" value="Unassembled WGS sequence"/>
</dbReference>
<name>A0A423MCE4_PSEFL</name>
<proteinExistence type="predicted"/>
<dbReference type="GO" id="GO:0008218">
    <property type="term" value="P:bioluminescence"/>
    <property type="evidence" value="ECO:0007669"/>
    <property type="project" value="InterPro"/>
</dbReference>
<protein>
    <submittedName>
        <fullName evidence="2">Acyl-protein synthase</fullName>
    </submittedName>
</protein>
<comment type="caution">
    <text evidence="2">The sequence shown here is derived from an EMBL/GenBank/DDBJ whole genome shotgun (WGS) entry which is preliminary data.</text>
</comment>